<evidence type="ECO:0000256" key="9">
    <source>
        <dbReference type="RuleBase" id="RU363032"/>
    </source>
</evidence>
<dbReference type="Proteomes" id="UP000199315">
    <property type="component" value="Unassembled WGS sequence"/>
</dbReference>
<evidence type="ECO:0000256" key="4">
    <source>
        <dbReference type="ARBA" id="ARBA00022475"/>
    </source>
</evidence>
<dbReference type="CDD" id="cd06261">
    <property type="entry name" value="TM_PBP2"/>
    <property type="match status" value="1"/>
</dbReference>
<organism evidence="11 12">
    <name type="scientific">Anaerobium acetethylicum</name>
    <dbReference type="NCBI Taxonomy" id="1619234"/>
    <lineage>
        <taxon>Bacteria</taxon>
        <taxon>Bacillati</taxon>
        <taxon>Bacillota</taxon>
        <taxon>Clostridia</taxon>
        <taxon>Lachnospirales</taxon>
        <taxon>Lachnospiraceae</taxon>
        <taxon>Anaerobium</taxon>
    </lineage>
</organism>
<dbReference type="PANTHER" id="PTHR30614:SF20">
    <property type="entry name" value="GLUTAMINE TRANSPORT SYSTEM PERMEASE PROTEIN GLNP"/>
    <property type="match status" value="1"/>
</dbReference>
<dbReference type="InterPro" id="IPR035906">
    <property type="entry name" value="MetI-like_sf"/>
</dbReference>
<evidence type="ECO:0000259" key="10">
    <source>
        <dbReference type="PROSITE" id="PS50928"/>
    </source>
</evidence>
<evidence type="ECO:0000256" key="1">
    <source>
        <dbReference type="ARBA" id="ARBA00004651"/>
    </source>
</evidence>
<evidence type="ECO:0000256" key="6">
    <source>
        <dbReference type="ARBA" id="ARBA00022970"/>
    </source>
</evidence>
<protein>
    <submittedName>
        <fullName evidence="11">Putative lysine transport system permease protein</fullName>
    </submittedName>
</protein>
<accession>A0A1D3TRL0</accession>
<dbReference type="Gene3D" id="1.10.3720.10">
    <property type="entry name" value="MetI-like"/>
    <property type="match status" value="1"/>
</dbReference>
<dbReference type="RefSeq" id="WP_242875476.1">
    <property type="nucleotide sequence ID" value="NZ_FMKA01000004.1"/>
</dbReference>
<keyword evidence="5 9" id="KW-0812">Transmembrane</keyword>
<gene>
    <name evidence="11" type="ORF">SAMN05421730_1004159</name>
</gene>
<keyword evidence="7 9" id="KW-1133">Transmembrane helix</keyword>
<evidence type="ECO:0000313" key="11">
    <source>
        <dbReference type="EMBL" id="SCP96400.1"/>
    </source>
</evidence>
<sequence>MERNIIQWIIFLMQEYGTYFWKGTLVTLETAILGTLLGLVLGFVIGIVKSTPIAPEDSMVKKIYYKVLKTVCDGFVQVFRGTPMMVQAMIIYYGLKQYGIDISSFNAAILVILLNTGAYMAETVRGGIQSIDNGQFEGGKALGMSHFTIMFSVVLPQAFRNIIPETGNLFITNLKMTSVLNVIGISELYFATKTAANTYYRYFEAFLITGAIYFILCAVFSKLLSILEKKMEGKKDYELATEYIGD</sequence>
<dbReference type="PROSITE" id="PS50928">
    <property type="entry name" value="ABC_TM1"/>
    <property type="match status" value="1"/>
</dbReference>
<evidence type="ECO:0000313" key="12">
    <source>
        <dbReference type="Proteomes" id="UP000199315"/>
    </source>
</evidence>
<keyword evidence="6" id="KW-0029">Amino-acid transport</keyword>
<dbReference type="SUPFAM" id="SSF161098">
    <property type="entry name" value="MetI-like"/>
    <property type="match status" value="1"/>
</dbReference>
<dbReference type="PANTHER" id="PTHR30614">
    <property type="entry name" value="MEMBRANE COMPONENT OF AMINO ACID ABC TRANSPORTER"/>
    <property type="match status" value="1"/>
</dbReference>
<evidence type="ECO:0000256" key="2">
    <source>
        <dbReference type="ARBA" id="ARBA00010072"/>
    </source>
</evidence>
<dbReference type="Pfam" id="PF00528">
    <property type="entry name" value="BPD_transp_1"/>
    <property type="match status" value="1"/>
</dbReference>
<dbReference type="NCBIfam" id="TIGR01726">
    <property type="entry name" value="HEQRo_perm_3TM"/>
    <property type="match status" value="1"/>
</dbReference>
<keyword evidence="3 9" id="KW-0813">Transport</keyword>
<feature type="transmembrane region" description="Helical" evidence="9">
    <location>
        <begin position="202"/>
        <end position="225"/>
    </location>
</feature>
<feature type="transmembrane region" description="Helical" evidence="9">
    <location>
        <begin position="171"/>
        <end position="190"/>
    </location>
</feature>
<comment type="subcellular location">
    <subcellularLocation>
        <location evidence="1 9">Cell membrane</location>
        <topology evidence="1 9">Multi-pass membrane protein</topology>
    </subcellularLocation>
</comment>
<reference evidence="11 12" key="1">
    <citation type="submission" date="2016-09" db="EMBL/GenBank/DDBJ databases">
        <authorList>
            <person name="Capua I."/>
            <person name="De Benedictis P."/>
            <person name="Joannis T."/>
            <person name="Lombin L.H."/>
            <person name="Cattoli G."/>
        </authorList>
    </citation>
    <scope>NUCLEOTIDE SEQUENCE [LARGE SCALE GENOMIC DNA]</scope>
    <source>
        <strain evidence="11 12">GluBS11</strain>
    </source>
</reference>
<dbReference type="EMBL" id="FMKA01000004">
    <property type="protein sequence ID" value="SCP96400.1"/>
    <property type="molecule type" value="Genomic_DNA"/>
</dbReference>
<dbReference type="InterPro" id="IPR043429">
    <property type="entry name" value="ArtM/GltK/GlnP/TcyL/YhdX-like"/>
</dbReference>
<feature type="transmembrane region" description="Helical" evidence="9">
    <location>
        <begin position="74"/>
        <end position="95"/>
    </location>
</feature>
<dbReference type="GO" id="GO:0006865">
    <property type="term" value="P:amino acid transport"/>
    <property type="evidence" value="ECO:0007669"/>
    <property type="project" value="UniProtKB-KW"/>
</dbReference>
<dbReference type="STRING" id="1619234.SAMN05421730_1004159"/>
<dbReference type="AlphaFoldDB" id="A0A1D3TRL0"/>
<evidence type="ECO:0000256" key="7">
    <source>
        <dbReference type="ARBA" id="ARBA00022989"/>
    </source>
</evidence>
<feature type="transmembrane region" description="Helical" evidence="9">
    <location>
        <begin position="20"/>
        <end position="48"/>
    </location>
</feature>
<proteinExistence type="inferred from homology"/>
<comment type="similarity">
    <text evidence="2">Belongs to the binding-protein-dependent transport system permease family. HisMQ subfamily.</text>
</comment>
<dbReference type="GO" id="GO:0043190">
    <property type="term" value="C:ATP-binding cassette (ABC) transporter complex"/>
    <property type="evidence" value="ECO:0007669"/>
    <property type="project" value="InterPro"/>
</dbReference>
<name>A0A1D3TRL0_9FIRM</name>
<keyword evidence="12" id="KW-1185">Reference proteome</keyword>
<feature type="transmembrane region" description="Helical" evidence="9">
    <location>
        <begin position="102"/>
        <end position="121"/>
    </location>
</feature>
<evidence type="ECO:0000256" key="3">
    <source>
        <dbReference type="ARBA" id="ARBA00022448"/>
    </source>
</evidence>
<feature type="domain" description="ABC transmembrane type-1" evidence="10">
    <location>
        <begin position="24"/>
        <end position="224"/>
    </location>
</feature>
<keyword evidence="4" id="KW-1003">Cell membrane</keyword>
<feature type="transmembrane region" description="Helical" evidence="9">
    <location>
        <begin position="141"/>
        <end position="159"/>
    </location>
</feature>
<keyword evidence="8 9" id="KW-0472">Membrane</keyword>
<dbReference type="GO" id="GO:0022857">
    <property type="term" value="F:transmembrane transporter activity"/>
    <property type="evidence" value="ECO:0007669"/>
    <property type="project" value="InterPro"/>
</dbReference>
<evidence type="ECO:0000256" key="5">
    <source>
        <dbReference type="ARBA" id="ARBA00022692"/>
    </source>
</evidence>
<dbReference type="InterPro" id="IPR000515">
    <property type="entry name" value="MetI-like"/>
</dbReference>
<evidence type="ECO:0000256" key="8">
    <source>
        <dbReference type="ARBA" id="ARBA00023136"/>
    </source>
</evidence>
<dbReference type="InterPro" id="IPR010065">
    <property type="entry name" value="AA_ABC_transptr_permease_3TM"/>
</dbReference>